<dbReference type="Pfam" id="PF19795">
    <property type="entry name" value="DUF6279"/>
    <property type="match status" value="1"/>
</dbReference>
<reference evidence="2 3" key="1">
    <citation type="journal article" date="2015" name="PLoS ONE">
        <title>Rice-Infecting Pseudomonas Genomes Are Highly Accessorized and Harbor Multiple Putative Virulence Mechanisms to Cause Sheath Brown Rot.</title>
        <authorList>
            <person name="Quibod I.L."/>
            <person name="Grande G."/>
            <person name="Oreiro E.G."/>
            <person name="Borja F.N."/>
            <person name="Dossa G.S."/>
            <person name="Mauleon R."/>
            <person name="Cruz C.V."/>
            <person name="Oliva R."/>
        </authorList>
    </citation>
    <scope>NUCLEOTIDE SEQUENCE [LARGE SCALE GENOMIC DNA]</scope>
    <source>
        <strain evidence="2 3">IRRI 6609</strain>
    </source>
</reference>
<dbReference type="STRING" id="50340.PF66_04972"/>
<dbReference type="PATRIC" id="fig|50340.43.peg.2276"/>
<feature type="chain" id="PRO_5005847054" description="Lipoprotein" evidence="1">
    <location>
        <begin position="20"/>
        <end position="286"/>
    </location>
</feature>
<dbReference type="Proteomes" id="UP000037931">
    <property type="component" value="Unassembled WGS sequence"/>
</dbReference>
<evidence type="ECO:0000256" key="1">
    <source>
        <dbReference type="SAM" id="SignalP"/>
    </source>
</evidence>
<dbReference type="PROSITE" id="PS51257">
    <property type="entry name" value="PROKAR_LIPOPROTEIN"/>
    <property type="match status" value="1"/>
</dbReference>
<accession>A0A0N0E295</accession>
<dbReference type="EMBL" id="JSYZ01000019">
    <property type="protein sequence ID" value="KPA88606.1"/>
    <property type="molecule type" value="Genomic_DNA"/>
</dbReference>
<comment type="caution">
    <text evidence="2">The sequence shown here is derived from an EMBL/GenBank/DDBJ whole genome shotgun (WGS) entry which is preliminary data.</text>
</comment>
<protein>
    <recommendedName>
        <fullName evidence="4">Lipoprotein</fullName>
    </recommendedName>
</protein>
<evidence type="ECO:0000313" key="3">
    <source>
        <dbReference type="Proteomes" id="UP000037931"/>
    </source>
</evidence>
<proteinExistence type="predicted"/>
<sequence length="286" mass="33364" precursor="true">MPCRRALLLCCLLLSLAIAACTRIGLAYRNLDVIIPWTLGDYIEMHREQKGWLNERLREHLQWHCTTQLPDYLHWLDRVQAMIENGQVDDAHLQARTVEARTAIAQVAREITPSAVELLRGLDDRQVAEMNEAFAKEQRERQAEYVAPPLEEQIRDRGERMSKRLKAWIGPLSLSQQQRVIAWSTALGEQNRLWIANRAYWQAQLSEAVAERRNAEFEQRIAQLLQHQDSLWTAEYRQAYERTERATRSLIVDLVAESSPTQRQLLLKRIADLRRDFSELKCLKEG</sequence>
<keyword evidence="1" id="KW-0732">Signal</keyword>
<evidence type="ECO:0000313" key="2">
    <source>
        <dbReference type="EMBL" id="KPA88606.1"/>
    </source>
</evidence>
<dbReference type="InterPro" id="IPR016875">
    <property type="entry name" value="UCP028200"/>
</dbReference>
<dbReference type="PIRSF" id="PIRSF028200">
    <property type="entry name" value="UCP028200"/>
    <property type="match status" value="1"/>
</dbReference>
<feature type="signal peptide" evidence="1">
    <location>
        <begin position="1"/>
        <end position="19"/>
    </location>
</feature>
<organism evidence="2 3">
    <name type="scientific">Pseudomonas asplenii</name>
    <dbReference type="NCBI Taxonomy" id="53407"/>
    <lineage>
        <taxon>Bacteria</taxon>
        <taxon>Pseudomonadati</taxon>
        <taxon>Pseudomonadota</taxon>
        <taxon>Gammaproteobacteria</taxon>
        <taxon>Pseudomonadales</taxon>
        <taxon>Pseudomonadaceae</taxon>
        <taxon>Pseudomonas</taxon>
    </lineage>
</organism>
<dbReference type="OrthoDB" id="5767052at2"/>
<name>A0A0N0E295_9PSED</name>
<evidence type="ECO:0008006" key="4">
    <source>
        <dbReference type="Google" id="ProtNLM"/>
    </source>
</evidence>
<dbReference type="AlphaFoldDB" id="A0A0N0E295"/>
<dbReference type="RefSeq" id="WP_054064045.1">
    <property type="nucleotide sequence ID" value="NZ_JSYZ01000019.1"/>
</dbReference>
<gene>
    <name evidence="2" type="ORF">PF66_04972</name>
</gene>
<keyword evidence="3" id="KW-1185">Reference proteome</keyword>